<dbReference type="EMBL" id="CP001117">
    <property type="protein sequence ID" value="ACO48185.1"/>
    <property type="molecule type" value="Genomic_DNA"/>
</dbReference>
<name>C1D3V6_DEIDV</name>
<dbReference type="RefSeq" id="WP_012695057.1">
    <property type="nucleotide sequence ID" value="NC_012528.1"/>
</dbReference>
<gene>
    <name evidence="1" type="ordered locus">Deide_3p02280</name>
</gene>
<dbReference type="PIRSF" id="PIRSF008711">
    <property type="entry name" value="UCP008711"/>
    <property type="match status" value="1"/>
</dbReference>
<dbReference type="Gene3D" id="2.60.290.11">
    <property type="entry name" value="TM1070-like"/>
    <property type="match status" value="1"/>
</dbReference>
<dbReference type="AlphaFoldDB" id="C1D3V6"/>
<dbReference type="InterPro" id="IPR036698">
    <property type="entry name" value="TM1070-like_sf"/>
</dbReference>
<dbReference type="KEGG" id="ddr:Deide_3p02280"/>
<keyword evidence="2" id="KW-1185">Reference proteome</keyword>
<evidence type="ECO:0008006" key="3">
    <source>
        <dbReference type="Google" id="ProtNLM"/>
    </source>
</evidence>
<dbReference type="Proteomes" id="UP000002208">
    <property type="component" value="Plasmid 3"/>
</dbReference>
<dbReference type="OrthoDB" id="512504at2"/>
<sequence>MKSYGHRIWCVPAGHIPLRSTGEEPRYTSYDQLCILNTGDQDAQLKLSIFYADRDPEGPYLLCVASRRVRHVRVNDLIDPRAIPLDVEYACLVESEVPVVVQFVRQDTSAGAQALMTSMAYPLHDPGDHQE</sequence>
<evidence type="ECO:0000313" key="2">
    <source>
        <dbReference type="Proteomes" id="UP000002208"/>
    </source>
</evidence>
<geneLocation type="plasmid" evidence="2">
    <name>pDeide3</name>
</geneLocation>
<protein>
    <recommendedName>
        <fullName evidence="3">Sensory rhodopsin transducer</fullName>
    </recommendedName>
</protein>
<evidence type="ECO:0000313" key="1">
    <source>
        <dbReference type="EMBL" id="ACO48185.1"/>
    </source>
</evidence>
<dbReference type="HOGENOM" id="CLU_143451_0_0_0"/>
<keyword evidence="1" id="KW-0614">Plasmid</keyword>
<dbReference type="Pfam" id="PF07100">
    <property type="entry name" value="ASRT"/>
    <property type="match status" value="1"/>
</dbReference>
<accession>C1D3V6</accession>
<reference evidence="1 2" key="1">
    <citation type="journal article" date="2009" name="PLoS Genet.">
        <title>Alliance of proteomics and genomics to unravel the specificities of Sahara bacterium Deinococcus deserti.</title>
        <authorList>
            <person name="de Groot A."/>
            <person name="Dulermo R."/>
            <person name="Ortet P."/>
            <person name="Blanchard L."/>
            <person name="Guerin P."/>
            <person name="Fernandez B."/>
            <person name="Vacherie B."/>
            <person name="Dossat C."/>
            <person name="Jolivet E."/>
            <person name="Siguier P."/>
            <person name="Chandler M."/>
            <person name="Barakat M."/>
            <person name="Dedieu A."/>
            <person name="Barbe V."/>
            <person name="Heulin T."/>
            <person name="Sommer S."/>
            <person name="Achouak W."/>
            <person name="Armengaud J."/>
        </authorList>
    </citation>
    <scope>NUCLEOTIDE SEQUENCE [LARGE SCALE GENOMIC DNA]</scope>
    <source>
        <strain evidence="2">DSM 17065 / CIP 109153 / LMG 22923 / VCD115</strain>
        <plasmid evidence="2">pDeide3</plasmid>
    </source>
</reference>
<proteinExistence type="predicted"/>
<dbReference type="InterPro" id="IPR009794">
    <property type="entry name" value="ASRT"/>
</dbReference>
<organism evidence="1 2">
    <name type="scientific">Deinococcus deserti (strain DSM 17065 / CIP 109153 / LMG 22923 / VCD115)</name>
    <dbReference type="NCBI Taxonomy" id="546414"/>
    <lineage>
        <taxon>Bacteria</taxon>
        <taxon>Thermotogati</taxon>
        <taxon>Deinococcota</taxon>
        <taxon>Deinococci</taxon>
        <taxon>Deinococcales</taxon>
        <taxon>Deinococcaceae</taxon>
        <taxon>Deinococcus</taxon>
    </lineage>
</organism>
<dbReference type="SUPFAM" id="SSF89232">
    <property type="entry name" value="Hypothetical protein TM1070"/>
    <property type="match status" value="1"/>
</dbReference>